<proteinExistence type="predicted"/>
<evidence type="ECO:0000313" key="2">
    <source>
        <dbReference type="EMBL" id="MPD06997.1"/>
    </source>
</evidence>
<evidence type="ECO:0000313" key="3">
    <source>
        <dbReference type="Proteomes" id="UP000324222"/>
    </source>
</evidence>
<protein>
    <submittedName>
        <fullName evidence="2">Uncharacterized protein</fullName>
    </submittedName>
</protein>
<gene>
    <name evidence="2" type="ORF">E2C01_102837</name>
</gene>
<keyword evidence="3" id="KW-1185">Reference proteome</keyword>
<reference evidence="2 3" key="1">
    <citation type="submission" date="2019-05" db="EMBL/GenBank/DDBJ databases">
        <title>Another draft genome of Portunus trituberculatus and its Hox gene families provides insights of decapod evolution.</title>
        <authorList>
            <person name="Jeong J.-H."/>
            <person name="Song I."/>
            <person name="Kim S."/>
            <person name="Choi T."/>
            <person name="Kim D."/>
            <person name="Ryu S."/>
            <person name="Kim W."/>
        </authorList>
    </citation>
    <scope>NUCLEOTIDE SEQUENCE [LARGE SCALE GENOMIC DNA]</scope>
    <source>
        <tissue evidence="2">Muscle</tissue>
    </source>
</reference>
<dbReference type="AlphaFoldDB" id="A0A5B7KJH8"/>
<dbReference type="EMBL" id="VSRR010154146">
    <property type="protein sequence ID" value="MPD06997.1"/>
    <property type="molecule type" value="Genomic_DNA"/>
</dbReference>
<name>A0A5B7KJH8_PORTR</name>
<sequence>MFVALESSCSEKAKRFCTRACGITSSQHSKTISSMHHTTPQHQSFTSPPHHTAPKHLSFSTNNIC</sequence>
<accession>A0A5B7KJH8</accession>
<organism evidence="2 3">
    <name type="scientific">Portunus trituberculatus</name>
    <name type="common">Swimming crab</name>
    <name type="synonym">Neptunus trituberculatus</name>
    <dbReference type="NCBI Taxonomy" id="210409"/>
    <lineage>
        <taxon>Eukaryota</taxon>
        <taxon>Metazoa</taxon>
        <taxon>Ecdysozoa</taxon>
        <taxon>Arthropoda</taxon>
        <taxon>Crustacea</taxon>
        <taxon>Multicrustacea</taxon>
        <taxon>Malacostraca</taxon>
        <taxon>Eumalacostraca</taxon>
        <taxon>Eucarida</taxon>
        <taxon>Decapoda</taxon>
        <taxon>Pleocyemata</taxon>
        <taxon>Brachyura</taxon>
        <taxon>Eubrachyura</taxon>
        <taxon>Portunoidea</taxon>
        <taxon>Portunidae</taxon>
        <taxon>Portuninae</taxon>
        <taxon>Portunus</taxon>
    </lineage>
</organism>
<comment type="caution">
    <text evidence="2">The sequence shown here is derived from an EMBL/GenBank/DDBJ whole genome shotgun (WGS) entry which is preliminary data.</text>
</comment>
<dbReference type="Proteomes" id="UP000324222">
    <property type="component" value="Unassembled WGS sequence"/>
</dbReference>
<evidence type="ECO:0000256" key="1">
    <source>
        <dbReference type="SAM" id="MobiDB-lite"/>
    </source>
</evidence>
<feature type="region of interest" description="Disordered" evidence="1">
    <location>
        <begin position="31"/>
        <end position="65"/>
    </location>
</feature>
<feature type="compositionally biased region" description="Polar residues" evidence="1">
    <location>
        <begin position="31"/>
        <end position="49"/>
    </location>
</feature>